<gene>
    <name evidence="1" type="ORF">RM190_06915</name>
</gene>
<protein>
    <recommendedName>
        <fullName evidence="3">Glyceraldehyde-3-phosphate dehydrogenase</fullName>
    </recommendedName>
</protein>
<evidence type="ECO:0000313" key="1">
    <source>
        <dbReference type="EMBL" id="MDT1061585.1"/>
    </source>
</evidence>
<sequence>MTNAIALGLGLVILAVFLGDAIFLQGNLPLFLGKEFAALIEYLSFWR</sequence>
<proteinExistence type="predicted"/>
<dbReference type="RefSeq" id="WP_311758679.1">
    <property type="nucleotide sequence ID" value="NZ_JAVRQI010000004.1"/>
</dbReference>
<keyword evidence="2" id="KW-1185">Reference proteome</keyword>
<reference evidence="2" key="1">
    <citation type="submission" date="2023-07" db="EMBL/GenBank/DDBJ databases">
        <title>Characterization of two Paracoccaceae strains isolated from Phycosphere and proposal of Xinfangfangia lacusdiani sp. nov.</title>
        <authorList>
            <person name="Deng Y."/>
            <person name="Zhang Y.Q."/>
        </authorList>
    </citation>
    <scope>NUCLEOTIDE SEQUENCE [LARGE SCALE GENOMIC DNA]</scope>
    <source>
        <strain evidence="2">CPCC 101403</strain>
    </source>
</reference>
<evidence type="ECO:0000313" key="2">
    <source>
        <dbReference type="Proteomes" id="UP001251085"/>
    </source>
</evidence>
<name>A0ABU3EBS2_9RHOB</name>
<comment type="caution">
    <text evidence="1">The sequence shown here is derived from an EMBL/GenBank/DDBJ whole genome shotgun (WGS) entry which is preliminary data.</text>
</comment>
<organism evidence="1 2">
    <name type="scientific">Paracoccus broussonetiae</name>
    <dbReference type="NCBI Taxonomy" id="3075834"/>
    <lineage>
        <taxon>Bacteria</taxon>
        <taxon>Pseudomonadati</taxon>
        <taxon>Pseudomonadota</taxon>
        <taxon>Alphaproteobacteria</taxon>
        <taxon>Rhodobacterales</taxon>
        <taxon>Paracoccaceae</taxon>
        <taxon>Paracoccus</taxon>
    </lineage>
</organism>
<dbReference type="Proteomes" id="UP001251085">
    <property type="component" value="Unassembled WGS sequence"/>
</dbReference>
<dbReference type="EMBL" id="JAVRQI010000004">
    <property type="protein sequence ID" value="MDT1061585.1"/>
    <property type="molecule type" value="Genomic_DNA"/>
</dbReference>
<evidence type="ECO:0008006" key="3">
    <source>
        <dbReference type="Google" id="ProtNLM"/>
    </source>
</evidence>
<accession>A0ABU3EBS2</accession>